<sequence length="240" mass="26169">MWRRLFAEGLCTCLLCFTIVVSHLRLIYIPGAYYSAYCTAGTIMALMIFSGFTSGAHFNPAATVGYCVYKFINSSVEKADFIEYGMYIVVQFVCAIPGAYIGWAINEETMYFDLPHDYDSISAFLAEMVYTTLIVGCALMVGHTNDSIVIVSSGVATALFGGVLGVGLISGACFNPAVGLAANLVHYSNKQDHFGHTWIYIIAPLLGGIIAALLSTVFIQEMNDQKKKKSILREESQGQQ</sequence>
<dbReference type="PANTHER" id="PTHR19139:SF199">
    <property type="entry name" value="MIP17260P"/>
    <property type="match status" value="1"/>
</dbReference>
<keyword evidence="5 7" id="KW-0472">Membrane</keyword>
<dbReference type="GO" id="GO:0005886">
    <property type="term" value="C:plasma membrane"/>
    <property type="evidence" value="ECO:0007669"/>
    <property type="project" value="TreeGrafter"/>
</dbReference>
<comment type="caution">
    <text evidence="8">The sequence shown here is derived from an EMBL/GenBank/DDBJ whole genome shotgun (WGS) entry which is preliminary data.</text>
</comment>
<gene>
    <name evidence="8" type="ORF">BSTOLATCC_MIC58373</name>
</gene>
<evidence type="ECO:0000256" key="4">
    <source>
        <dbReference type="ARBA" id="ARBA00022989"/>
    </source>
</evidence>
<evidence type="ECO:0000313" key="8">
    <source>
        <dbReference type="EMBL" id="CAG9333563.1"/>
    </source>
</evidence>
<feature type="transmembrane region" description="Helical" evidence="7">
    <location>
        <begin position="148"/>
        <end position="178"/>
    </location>
</feature>
<name>A0AAU9K8P4_9CILI</name>
<evidence type="ECO:0000256" key="3">
    <source>
        <dbReference type="ARBA" id="ARBA00022692"/>
    </source>
</evidence>
<keyword evidence="6" id="KW-0813">Transport</keyword>
<evidence type="ECO:0008006" key="10">
    <source>
        <dbReference type="Google" id="ProtNLM"/>
    </source>
</evidence>
<comment type="similarity">
    <text evidence="2 6">Belongs to the MIP/aquaporin (TC 1.A.8) family.</text>
</comment>
<evidence type="ECO:0000256" key="6">
    <source>
        <dbReference type="RuleBase" id="RU000477"/>
    </source>
</evidence>
<evidence type="ECO:0000256" key="2">
    <source>
        <dbReference type="ARBA" id="ARBA00006175"/>
    </source>
</evidence>
<keyword evidence="9" id="KW-1185">Reference proteome</keyword>
<dbReference type="InterPro" id="IPR000425">
    <property type="entry name" value="MIP"/>
</dbReference>
<organism evidence="8 9">
    <name type="scientific">Blepharisma stoltei</name>
    <dbReference type="NCBI Taxonomy" id="1481888"/>
    <lineage>
        <taxon>Eukaryota</taxon>
        <taxon>Sar</taxon>
        <taxon>Alveolata</taxon>
        <taxon>Ciliophora</taxon>
        <taxon>Postciliodesmatophora</taxon>
        <taxon>Heterotrichea</taxon>
        <taxon>Heterotrichida</taxon>
        <taxon>Blepharismidae</taxon>
        <taxon>Blepharisma</taxon>
    </lineage>
</organism>
<dbReference type="Gene3D" id="1.20.1080.10">
    <property type="entry name" value="Glycerol uptake facilitator protein"/>
    <property type="match status" value="1"/>
</dbReference>
<accession>A0AAU9K8P4</accession>
<dbReference type="InterPro" id="IPR023271">
    <property type="entry name" value="Aquaporin-like"/>
</dbReference>
<keyword evidence="3 6" id="KW-0812">Transmembrane</keyword>
<evidence type="ECO:0000313" key="9">
    <source>
        <dbReference type="Proteomes" id="UP001162131"/>
    </source>
</evidence>
<dbReference type="SUPFAM" id="SSF81338">
    <property type="entry name" value="Aquaporin-like"/>
    <property type="match status" value="1"/>
</dbReference>
<feature type="transmembrane region" description="Helical" evidence="7">
    <location>
        <begin position="84"/>
        <end position="103"/>
    </location>
</feature>
<comment type="subcellular location">
    <subcellularLocation>
        <location evidence="1">Membrane</location>
        <topology evidence="1">Multi-pass membrane protein</topology>
    </subcellularLocation>
</comment>
<dbReference type="EMBL" id="CAJZBQ010000056">
    <property type="protein sequence ID" value="CAG9333563.1"/>
    <property type="molecule type" value="Genomic_DNA"/>
</dbReference>
<evidence type="ECO:0000256" key="5">
    <source>
        <dbReference type="ARBA" id="ARBA00023136"/>
    </source>
</evidence>
<feature type="transmembrane region" description="Helical" evidence="7">
    <location>
        <begin position="198"/>
        <end position="219"/>
    </location>
</feature>
<reference evidence="8" key="1">
    <citation type="submission" date="2021-09" db="EMBL/GenBank/DDBJ databases">
        <authorList>
            <consortium name="AG Swart"/>
            <person name="Singh M."/>
            <person name="Singh A."/>
            <person name="Seah K."/>
            <person name="Emmerich C."/>
        </authorList>
    </citation>
    <scope>NUCLEOTIDE SEQUENCE</scope>
    <source>
        <strain evidence="8">ATCC30299</strain>
    </source>
</reference>
<dbReference type="InterPro" id="IPR034294">
    <property type="entry name" value="Aquaporin_transptr"/>
</dbReference>
<evidence type="ECO:0000256" key="1">
    <source>
        <dbReference type="ARBA" id="ARBA00004141"/>
    </source>
</evidence>
<evidence type="ECO:0000256" key="7">
    <source>
        <dbReference type="SAM" id="Phobius"/>
    </source>
</evidence>
<dbReference type="PRINTS" id="PR00783">
    <property type="entry name" value="MINTRINSICP"/>
</dbReference>
<dbReference type="Pfam" id="PF00230">
    <property type="entry name" value="MIP"/>
    <property type="match status" value="1"/>
</dbReference>
<dbReference type="GO" id="GO:0015250">
    <property type="term" value="F:water channel activity"/>
    <property type="evidence" value="ECO:0007669"/>
    <property type="project" value="TreeGrafter"/>
</dbReference>
<dbReference type="Proteomes" id="UP001162131">
    <property type="component" value="Unassembled WGS sequence"/>
</dbReference>
<protein>
    <recommendedName>
        <fullName evidence="10">Aquaporin</fullName>
    </recommendedName>
</protein>
<proteinExistence type="inferred from homology"/>
<feature type="transmembrane region" description="Helical" evidence="7">
    <location>
        <begin position="123"/>
        <end position="141"/>
    </location>
</feature>
<keyword evidence="4 7" id="KW-1133">Transmembrane helix</keyword>
<dbReference type="AlphaFoldDB" id="A0AAU9K8P4"/>
<dbReference type="PANTHER" id="PTHR19139">
    <property type="entry name" value="AQUAPORIN TRANSPORTER"/>
    <property type="match status" value="1"/>
</dbReference>